<sequence>MVVLHVDRYDVTPSRINGRLSVDINFAHSPRPFLVEPTCLI</sequence>
<protein>
    <submittedName>
        <fullName evidence="1">Uncharacterized protein</fullName>
    </submittedName>
</protein>
<comment type="caution">
    <text evidence="1">The sequence shown here is derived from an EMBL/GenBank/DDBJ whole genome shotgun (WGS) entry which is preliminary data.</text>
</comment>
<reference evidence="2" key="1">
    <citation type="submission" date="2013-09" db="EMBL/GenBank/DDBJ databases">
        <title>Corchorus olitorius genome sequencing.</title>
        <authorList>
            <person name="Alam M."/>
            <person name="Haque M.S."/>
            <person name="Islam M.S."/>
            <person name="Emdad E.M."/>
            <person name="Islam M.M."/>
            <person name="Ahmed B."/>
            <person name="Halim A."/>
            <person name="Hossen Q.M.M."/>
            <person name="Hossain M.Z."/>
            <person name="Ahmed R."/>
            <person name="Khan M.M."/>
            <person name="Islam R."/>
            <person name="Rashid M.M."/>
            <person name="Khan S.A."/>
            <person name="Rahman M.S."/>
            <person name="Alam M."/>
            <person name="Yahiya A.S."/>
            <person name="Khan M.S."/>
            <person name="Azam M.S."/>
            <person name="Haque T."/>
            <person name="Lashkar M.Z.H."/>
            <person name="Akhand A.I."/>
            <person name="Morshed G."/>
            <person name="Roy S."/>
            <person name="Uddin K.S."/>
            <person name="Rabeya T."/>
            <person name="Hossain A.S."/>
            <person name="Chowdhury A."/>
            <person name="Snigdha A.R."/>
            <person name="Mortoza M.S."/>
            <person name="Matin S.A."/>
            <person name="Hoque S.M.E."/>
            <person name="Islam M.K."/>
            <person name="Roy D.K."/>
            <person name="Haider R."/>
            <person name="Moosa M.M."/>
            <person name="Elias S.M."/>
            <person name="Hasan A.M."/>
            <person name="Jahan S."/>
            <person name="Shafiuddin M."/>
            <person name="Mahmood N."/>
            <person name="Shommy N.S."/>
        </authorList>
    </citation>
    <scope>NUCLEOTIDE SEQUENCE [LARGE SCALE GENOMIC DNA]</scope>
    <source>
        <strain evidence="2">cv. O-4</strain>
    </source>
</reference>
<keyword evidence="2" id="KW-1185">Reference proteome</keyword>
<accession>A0A1R3IHD8</accession>
<organism evidence="1 2">
    <name type="scientific">Corchorus olitorius</name>
    <dbReference type="NCBI Taxonomy" id="93759"/>
    <lineage>
        <taxon>Eukaryota</taxon>
        <taxon>Viridiplantae</taxon>
        <taxon>Streptophyta</taxon>
        <taxon>Embryophyta</taxon>
        <taxon>Tracheophyta</taxon>
        <taxon>Spermatophyta</taxon>
        <taxon>Magnoliopsida</taxon>
        <taxon>eudicotyledons</taxon>
        <taxon>Gunneridae</taxon>
        <taxon>Pentapetalae</taxon>
        <taxon>rosids</taxon>
        <taxon>malvids</taxon>
        <taxon>Malvales</taxon>
        <taxon>Malvaceae</taxon>
        <taxon>Grewioideae</taxon>
        <taxon>Apeibeae</taxon>
        <taxon>Corchorus</taxon>
    </lineage>
</organism>
<proteinExistence type="predicted"/>
<dbReference type="EMBL" id="AWUE01018183">
    <property type="protein sequence ID" value="OMO81975.1"/>
    <property type="molecule type" value="Genomic_DNA"/>
</dbReference>
<dbReference type="Proteomes" id="UP000187203">
    <property type="component" value="Unassembled WGS sequence"/>
</dbReference>
<evidence type="ECO:0000313" key="1">
    <source>
        <dbReference type="EMBL" id="OMO81975.1"/>
    </source>
</evidence>
<name>A0A1R3IHD8_9ROSI</name>
<evidence type="ECO:0000313" key="2">
    <source>
        <dbReference type="Proteomes" id="UP000187203"/>
    </source>
</evidence>
<gene>
    <name evidence="1" type="ORF">COLO4_23331</name>
</gene>
<dbReference type="AlphaFoldDB" id="A0A1R3IHD8"/>